<proteinExistence type="predicted"/>
<sequence length="91" mass="10150">MNDDDGVVLIIMLALAHEGQEEKDGAPHPYQEMTSTLLVNPGRIVALFPLLQRSAWCSTLSVLLGFFTFSRPLNFFFRDVSSRSARSNSFA</sequence>
<evidence type="ECO:0000313" key="2">
    <source>
        <dbReference type="Proteomes" id="UP000028582"/>
    </source>
</evidence>
<reference evidence="1 2" key="1">
    <citation type="submission" date="2013-11" db="EMBL/GenBank/DDBJ databases">
        <title>The Genome Sequence of Phytophthora parasitica P1976.</title>
        <authorList>
            <consortium name="The Broad Institute Genomics Platform"/>
            <person name="Russ C."/>
            <person name="Tyler B."/>
            <person name="Panabieres F."/>
            <person name="Shan W."/>
            <person name="Tripathy S."/>
            <person name="Grunwald N."/>
            <person name="Machado M."/>
            <person name="Johnson C.S."/>
            <person name="Walker B."/>
            <person name="Young S."/>
            <person name="Zeng Q."/>
            <person name="Gargeya S."/>
            <person name="Fitzgerald M."/>
            <person name="Haas B."/>
            <person name="Abouelleil A."/>
            <person name="Allen A.W."/>
            <person name="Alvarado L."/>
            <person name="Arachchi H.M."/>
            <person name="Berlin A.M."/>
            <person name="Chapman S.B."/>
            <person name="Gainer-Dewar J."/>
            <person name="Goldberg J."/>
            <person name="Griggs A."/>
            <person name="Gujja S."/>
            <person name="Hansen M."/>
            <person name="Howarth C."/>
            <person name="Imamovic A."/>
            <person name="Ireland A."/>
            <person name="Larimer J."/>
            <person name="McCowan C."/>
            <person name="Murphy C."/>
            <person name="Pearson M."/>
            <person name="Poon T.W."/>
            <person name="Priest M."/>
            <person name="Roberts A."/>
            <person name="Saif S."/>
            <person name="Shea T."/>
            <person name="Sisk P."/>
            <person name="Sykes S."/>
            <person name="Wortman J."/>
            <person name="Nusbaum C."/>
            <person name="Birren B."/>
        </authorList>
    </citation>
    <scope>NUCLEOTIDE SEQUENCE [LARGE SCALE GENOMIC DNA]</scope>
    <source>
        <strain evidence="1 2">P1976</strain>
    </source>
</reference>
<protein>
    <submittedName>
        <fullName evidence="1">Uncharacterized protein</fullName>
    </submittedName>
</protein>
<gene>
    <name evidence="1" type="ORF">F444_19882</name>
</gene>
<accession>A0A080Z6C9</accession>
<name>A0A080Z6C9_PHYNI</name>
<comment type="caution">
    <text evidence="1">The sequence shown here is derived from an EMBL/GenBank/DDBJ whole genome shotgun (WGS) entry which is preliminary data.</text>
</comment>
<dbReference type="EMBL" id="ANJA01003643">
    <property type="protein sequence ID" value="ETO62190.1"/>
    <property type="molecule type" value="Genomic_DNA"/>
</dbReference>
<dbReference type="AlphaFoldDB" id="A0A080Z6C9"/>
<dbReference type="Proteomes" id="UP000028582">
    <property type="component" value="Unassembled WGS sequence"/>
</dbReference>
<evidence type="ECO:0000313" key="1">
    <source>
        <dbReference type="EMBL" id="ETO62190.1"/>
    </source>
</evidence>
<organism evidence="1 2">
    <name type="scientific">Phytophthora nicotianae P1976</name>
    <dbReference type="NCBI Taxonomy" id="1317066"/>
    <lineage>
        <taxon>Eukaryota</taxon>
        <taxon>Sar</taxon>
        <taxon>Stramenopiles</taxon>
        <taxon>Oomycota</taxon>
        <taxon>Peronosporomycetes</taxon>
        <taxon>Peronosporales</taxon>
        <taxon>Peronosporaceae</taxon>
        <taxon>Phytophthora</taxon>
    </lineage>
</organism>